<accession>A0ABV9T434</accession>
<evidence type="ECO:0000313" key="1">
    <source>
        <dbReference type="EMBL" id="MFC4873483.1"/>
    </source>
</evidence>
<gene>
    <name evidence="1" type="ORF">ACFPFU_17405</name>
</gene>
<dbReference type="EMBL" id="JBHSJJ010000010">
    <property type="protein sequence ID" value="MFC4873483.1"/>
    <property type="molecule type" value="Genomic_DNA"/>
</dbReference>
<organism evidence="1 2">
    <name type="scientific">Negadavirga shengliensis</name>
    <dbReference type="NCBI Taxonomy" id="1389218"/>
    <lineage>
        <taxon>Bacteria</taxon>
        <taxon>Pseudomonadati</taxon>
        <taxon>Bacteroidota</taxon>
        <taxon>Cytophagia</taxon>
        <taxon>Cytophagales</taxon>
        <taxon>Cyclobacteriaceae</taxon>
        <taxon>Negadavirga</taxon>
    </lineage>
</organism>
<protein>
    <recommendedName>
        <fullName evidence="3">Lipid A 3-O-deacylase PagL</fullName>
    </recommendedName>
</protein>
<dbReference type="Proteomes" id="UP001595818">
    <property type="component" value="Unassembled WGS sequence"/>
</dbReference>
<sequence length="208" mass="24456">MKFTITIFTALFVFFDAFPQIPVDLMGGHKATEFSFFWFEDVDAKKKVELFNFTFFSVDYQDQSQNEYEIYQAVTYKLNRNWGFSGVGRFAFNEFMPQIAVAYQLFNGNFFFAAYPYLQYSGVQDIWSQGAFGFVFWNPKLNEKWKWFHMLLFETNVDKRGHQYSFQQLRLGVESPQGIQFGLGATLGQKGAIWDFTNNLGLFIRKEL</sequence>
<name>A0ABV9T434_9BACT</name>
<reference evidence="2" key="1">
    <citation type="journal article" date="2019" name="Int. J. Syst. Evol. Microbiol.">
        <title>The Global Catalogue of Microorganisms (GCM) 10K type strain sequencing project: providing services to taxonomists for standard genome sequencing and annotation.</title>
        <authorList>
            <consortium name="The Broad Institute Genomics Platform"/>
            <consortium name="The Broad Institute Genome Sequencing Center for Infectious Disease"/>
            <person name="Wu L."/>
            <person name="Ma J."/>
        </authorList>
    </citation>
    <scope>NUCLEOTIDE SEQUENCE [LARGE SCALE GENOMIC DNA]</scope>
    <source>
        <strain evidence="2">CGMCC 4.7466</strain>
    </source>
</reference>
<keyword evidence="2" id="KW-1185">Reference proteome</keyword>
<evidence type="ECO:0008006" key="3">
    <source>
        <dbReference type="Google" id="ProtNLM"/>
    </source>
</evidence>
<comment type="caution">
    <text evidence="1">The sequence shown here is derived from an EMBL/GenBank/DDBJ whole genome shotgun (WGS) entry which is preliminary data.</text>
</comment>
<evidence type="ECO:0000313" key="2">
    <source>
        <dbReference type="Proteomes" id="UP001595818"/>
    </source>
</evidence>
<dbReference type="RefSeq" id="WP_377066381.1">
    <property type="nucleotide sequence ID" value="NZ_JBHSJJ010000010.1"/>
</dbReference>
<proteinExistence type="predicted"/>